<dbReference type="AlphaFoldDB" id="A0A6L2JW75"/>
<evidence type="ECO:0000313" key="2">
    <source>
        <dbReference type="EMBL" id="GEU40807.1"/>
    </source>
</evidence>
<comment type="caution">
    <text evidence="2">The sequence shown here is derived from an EMBL/GenBank/DDBJ whole genome shotgun (WGS) entry which is preliminary data.</text>
</comment>
<accession>A0A6L2JW75</accession>
<reference evidence="2" key="1">
    <citation type="journal article" date="2019" name="Sci. Rep.">
        <title>Draft genome of Tanacetum cinerariifolium, the natural source of mosquito coil.</title>
        <authorList>
            <person name="Yamashiro T."/>
            <person name="Shiraishi A."/>
            <person name="Satake H."/>
            <person name="Nakayama K."/>
        </authorList>
    </citation>
    <scope>NUCLEOTIDE SEQUENCE</scope>
</reference>
<protein>
    <submittedName>
        <fullName evidence="2">Uncharacterized protein</fullName>
    </submittedName>
</protein>
<name>A0A6L2JW75_TANCI</name>
<organism evidence="2">
    <name type="scientific">Tanacetum cinerariifolium</name>
    <name type="common">Dalmatian daisy</name>
    <name type="synonym">Chrysanthemum cinerariifolium</name>
    <dbReference type="NCBI Taxonomy" id="118510"/>
    <lineage>
        <taxon>Eukaryota</taxon>
        <taxon>Viridiplantae</taxon>
        <taxon>Streptophyta</taxon>
        <taxon>Embryophyta</taxon>
        <taxon>Tracheophyta</taxon>
        <taxon>Spermatophyta</taxon>
        <taxon>Magnoliopsida</taxon>
        <taxon>eudicotyledons</taxon>
        <taxon>Gunneridae</taxon>
        <taxon>Pentapetalae</taxon>
        <taxon>asterids</taxon>
        <taxon>campanulids</taxon>
        <taxon>Asterales</taxon>
        <taxon>Asteraceae</taxon>
        <taxon>Asteroideae</taxon>
        <taxon>Anthemideae</taxon>
        <taxon>Anthemidinae</taxon>
        <taxon>Tanacetum</taxon>
    </lineage>
</organism>
<dbReference type="EMBL" id="BKCJ010001354">
    <property type="protein sequence ID" value="GEU40807.1"/>
    <property type="molecule type" value="Genomic_DNA"/>
</dbReference>
<sequence>KFLNFLDIPHSDAKIVSPMDVHVQHEVPIFQFNNRVTTLEKEVAELKENDPLKTQATALVDKHLDAGLGETRDEFMNFLSALITARITEQAAASLTEFELTKILIDKMDKSESYLAAPEHRECYEGLKKSYDLDKTFFSTYGKVYSLKRSRKDKDKDEDPFAGSDRGLKKRKTSKDAEPVKEFEVTDSDVPHDQEENLVMMINPRKRLHLNMTGSPNLHNLKNLLILIRILARLHTKDKIKETLLRPAFRLLKSTYSIYAELEYDFKECYKALSEKHDWENPKGGDYLFDLTKPLPLVKIGNRQKRILEVTRVDVMKKHGYGYLQEIIVRRANNELYRFKEGDFPRLRINDIENMLLLIAHNWLINLSDDGVLDFAIALRMFTRSLVIQKRVKDLQLEVESYQKKSTSPSQKLPNQEKRPIYSISRPSRIHLCQRRFRTSLGDITKNIQIEYLPKRIWSTLEKKRANIMIKAIDKQLKERRMMRILEKFIGGRDYGTYLWLLQRTI</sequence>
<feature type="non-terminal residue" evidence="2">
    <location>
        <position position="1"/>
    </location>
</feature>
<feature type="compositionally biased region" description="Basic and acidic residues" evidence="1">
    <location>
        <begin position="174"/>
        <end position="185"/>
    </location>
</feature>
<proteinExistence type="predicted"/>
<gene>
    <name evidence="2" type="ORF">Tci_012785</name>
</gene>
<evidence type="ECO:0000256" key="1">
    <source>
        <dbReference type="SAM" id="MobiDB-lite"/>
    </source>
</evidence>
<feature type="region of interest" description="Disordered" evidence="1">
    <location>
        <begin position="153"/>
        <end position="185"/>
    </location>
</feature>